<organism evidence="2 3">
    <name type="scientific">Besnoitia besnoiti</name>
    <name type="common">Apicomplexan protozoan</name>
    <dbReference type="NCBI Taxonomy" id="94643"/>
    <lineage>
        <taxon>Eukaryota</taxon>
        <taxon>Sar</taxon>
        <taxon>Alveolata</taxon>
        <taxon>Apicomplexa</taxon>
        <taxon>Conoidasida</taxon>
        <taxon>Coccidia</taxon>
        <taxon>Eucoccidiorida</taxon>
        <taxon>Eimeriorina</taxon>
        <taxon>Sarcocystidae</taxon>
        <taxon>Besnoitia</taxon>
    </lineage>
</organism>
<evidence type="ECO:0000313" key="2">
    <source>
        <dbReference type="EMBL" id="PFH35318.1"/>
    </source>
</evidence>
<feature type="compositionally biased region" description="Basic and acidic residues" evidence="1">
    <location>
        <begin position="114"/>
        <end position="126"/>
    </location>
</feature>
<dbReference type="KEGG" id="bbes:BESB_062050"/>
<dbReference type="EMBL" id="NWUJ01000005">
    <property type="protein sequence ID" value="PFH35318.1"/>
    <property type="molecule type" value="Genomic_DNA"/>
</dbReference>
<name>A0A2A9MA14_BESBE</name>
<feature type="compositionally biased region" description="Basic and acidic residues" evidence="1">
    <location>
        <begin position="38"/>
        <end position="61"/>
    </location>
</feature>
<comment type="caution">
    <text evidence="2">The sequence shown here is derived from an EMBL/GenBank/DDBJ whole genome shotgun (WGS) entry which is preliminary data.</text>
</comment>
<sequence length="136" mass="14839">MGLLRALFTADARAACDPKAMTSRQPRRNPGLPCSTRDTPRRDGDAAKEAATRRGEREVRGKGGQAPSRRKSDEETEGQVRRRAVQTTKGGRARKERLTTGEETAAEATSESLEPERGEAVGREGGDAQIWPAPRR</sequence>
<dbReference type="VEuPathDB" id="ToxoDB:BESB_062050"/>
<dbReference type="RefSeq" id="XP_029219327.1">
    <property type="nucleotide sequence ID" value="XM_029364619.1"/>
</dbReference>
<protein>
    <submittedName>
        <fullName evidence="2">Uncharacterized protein</fullName>
    </submittedName>
</protein>
<dbReference type="GeneID" id="40311133"/>
<keyword evidence="3" id="KW-1185">Reference proteome</keyword>
<reference evidence="2 3" key="1">
    <citation type="submission" date="2017-09" db="EMBL/GenBank/DDBJ databases">
        <title>Genome sequencing of Besnoitia besnoiti strain Bb-Ger1.</title>
        <authorList>
            <person name="Schares G."/>
            <person name="Venepally P."/>
            <person name="Lorenzi H.A."/>
        </authorList>
    </citation>
    <scope>NUCLEOTIDE SEQUENCE [LARGE SCALE GENOMIC DNA]</scope>
    <source>
        <strain evidence="2 3">Bb-Ger1</strain>
    </source>
</reference>
<evidence type="ECO:0000256" key="1">
    <source>
        <dbReference type="SAM" id="MobiDB-lite"/>
    </source>
</evidence>
<feature type="compositionally biased region" description="Low complexity" evidence="1">
    <location>
        <begin position="101"/>
        <end position="112"/>
    </location>
</feature>
<feature type="region of interest" description="Disordered" evidence="1">
    <location>
        <begin position="18"/>
        <end position="136"/>
    </location>
</feature>
<gene>
    <name evidence="2" type="ORF">BESB_062050</name>
</gene>
<dbReference type="AlphaFoldDB" id="A0A2A9MA14"/>
<accession>A0A2A9MA14</accession>
<dbReference type="Proteomes" id="UP000224006">
    <property type="component" value="Chromosome V"/>
</dbReference>
<evidence type="ECO:0000313" key="3">
    <source>
        <dbReference type="Proteomes" id="UP000224006"/>
    </source>
</evidence>
<proteinExistence type="predicted"/>